<feature type="transmembrane region" description="Helical" evidence="2">
    <location>
        <begin position="303"/>
        <end position="326"/>
    </location>
</feature>
<dbReference type="Proteomes" id="UP000250192">
    <property type="component" value="Unassembled WGS sequence"/>
</dbReference>
<feature type="transmembrane region" description="Helical" evidence="2">
    <location>
        <begin position="476"/>
        <end position="497"/>
    </location>
</feature>
<dbReference type="InterPro" id="IPR026898">
    <property type="entry name" value="PrsW"/>
</dbReference>
<protein>
    <recommendedName>
        <fullName evidence="5">PrsW family intramembrane metalloprotease</fullName>
    </recommendedName>
</protein>
<sequence length="638" mass="66241">MSNNYPHPGPQQGYVSPNQQGQIDPDPQYGAPASNGQFGAPAASGYAPVSPQGGQVPGGQFGAPAASGYAPVSPQGGQVPGGQFGAPAASGYAPVSPQGGQVPGGQFGAPAASGYAPVSPQGGQVPGGQFGAPAASSYAPAPQPEVDTGKASESTAVVQPSSDPRIGASDATSQRETDVPQPDSVPIPQPQAASPYAPSSAATQQSSTDGASASAQLPAPDPMTRFEPEAQFTSSFQSFVNSAPAMPGPSAAQYPQAAPQQVQSWAMPTAVKKAPVFEAVVIGAGAALMLVGVSGFLLASGPFLAFFLSICCLVPLAIIVAFLQFVDRFEPEPWWTKIAALLWGGGMAVFFAQISNTLAGSIVAGATGSGDIGEIFAVVVGAPVGEEFFKALGVLAIVLLRRNSISSPLDGLVYAGYSAAGFLVVEDFTYFVSSASQGFLAHTFFVRVVMGVFGHVMYTTCTGWAIGWAVTRTRSVGTGIGVIALGYLIGVTMHGVWNGTAVLTGRGLAFYFVYFILQMPLFCCWLYFVSRTMRRERRDIAAGLMPYVNQGWILPSEVQMVCDPGARRSALSWVTSGGPAAKGAMKSFMNNLASVGLDQVVMYVRGPEKIRIEETQQKIQEATTQRLTFQSLMGIRPM</sequence>
<dbReference type="EMBL" id="UAPR01000007">
    <property type="protein sequence ID" value="SPT56133.1"/>
    <property type="molecule type" value="Genomic_DNA"/>
</dbReference>
<feature type="compositionally biased region" description="Polar residues" evidence="1">
    <location>
        <begin position="151"/>
        <end position="162"/>
    </location>
</feature>
<reference evidence="3 4" key="1">
    <citation type="submission" date="2018-06" db="EMBL/GenBank/DDBJ databases">
        <authorList>
            <consortium name="Pathogen Informatics"/>
            <person name="Doyle S."/>
        </authorList>
    </citation>
    <scope>NUCLEOTIDE SEQUENCE [LARGE SCALE GENOMIC DNA]</scope>
    <source>
        <strain evidence="3 4">NCTC9935</strain>
    </source>
</reference>
<feature type="compositionally biased region" description="Low complexity" evidence="1">
    <location>
        <begin position="85"/>
        <end position="100"/>
    </location>
</feature>
<keyword evidence="2" id="KW-1133">Transmembrane helix</keyword>
<accession>A0A2X0U1W4</accession>
<feature type="transmembrane region" description="Helical" evidence="2">
    <location>
        <begin position="375"/>
        <end position="400"/>
    </location>
</feature>
<dbReference type="PANTHER" id="PTHR36844:SF1">
    <property type="entry name" value="PROTEASE PRSW"/>
    <property type="match status" value="1"/>
</dbReference>
<keyword evidence="2" id="KW-0812">Transmembrane</keyword>
<dbReference type="AlphaFoldDB" id="A0A2X0U1W4"/>
<feature type="compositionally biased region" description="Low complexity" evidence="1">
    <location>
        <begin position="190"/>
        <end position="216"/>
    </location>
</feature>
<name>A0A2X0U1W4_9ACTO</name>
<feature type="transmembrane region" description="Helical" evidence="2">
    <location>
        <begin position="276"/>
        <end position="297"/>
    </location>
</feature>
<keyword evidence="4" id="KW-1185">Reference proteome</keyword>
<evidence type="ECO:0000256" key="2">
    <source>
        <dbReference type="SAM" id="Phobius"/>
    </source>
</evidence>
<dbReference type="RefSeq" id="WP_245907748.1">
    <property type="nucleotide sequence ID" value="NZ_CP133472.1"/>
</dbReference>
<feature type="compositionally biased region" description="Low complexity" evidence="1">
    <location>
        <begin position="62"/>
        <end position="77"/>
    </location>
</feature>
<dbReference type="PANTHER" id="PTHR36844">
    <property type="entry name" value="PROTEASE PRSW"/>
    <property type="match status" value="1"/>
</dbReference>
<keyword evidence="2" id="KW-0472">Membrane</keyword>
<evidence type="ECO:0000313" key="3">
    <source>
        <dbReference type="EMBL" id="SPT56133.1"/>
    </source>
</evidence>
<proteinExistence type="predicted"/>
<gene>
    <name evidence="3" type="ORF">NCTC9935_01658</name>
</gene>
<dbReference type="GO" id="GO:0008233">
    <property type="term" value="F:peptidase activity"/>
    <property type="evidence" value="ECO:0007669"/>
    <property type="project" value="InterPro"/>
</dbReference>
<dbReference type="GeneID" id="93759100"/>
<evidence type="ECO:0000313" key="4">
    <source>
        <dbReference type="Proteomes" id="UP000250192"/>
    </source>
</evidence>
<evidence type="ECO:0000256" key="1">
    <source>
        <dbReference type="SAM" id="MobiDB-lite"/>
    </source>
</evidence>
<feature type="compositionally biased region" description="Low complexity" evidence="1">
    <location>
        <begin position="108"/>
        <end position="123"/>
    </location>
</feature>
<feature type="compositionally biased region" description="Low complexity" evidence="1">
    <location>
        <begin position="131"/>
        <end position="140"/>
    </location>
</feature>
<feature type="transmembrane region" description="Helical" evidence="2">
    <location>
        <begin position="509"/>
        <end position="528"/>
    </location>
</feature>
<organism evidence="3 4">
    <name type="scientific">Schaalia odontolytica</name>
    <dbReference type="NCBI Taxonomy" id="1660"/>
    <lineage>
        <taxon>Bacteria</taxon>
        <taxon>Bacillati</taxon>
        <taxon>Actinomycetota</taxon>
        <taxon>Actinomycetes</taxon>
        <taxon>Actinomycetales</taxon>
        <taxon>Actinomycetaceae</taxon>
        <taxon>Schaalia</taxon>
    </lineage>
</organism>
<feature type="region of interest" description="Disordered" evidence="1">
    <location>
        <begin position="1"/>
        <end position="226"/>
    </location>
</feature>
<evidence type="ECO:0008006" key="5">
    <source>
        <dbReference type="Google" id="ProtNLM"/>
    </source>
</evidence>
<feature type="transmembrane region" description="Helical" evidence="2">
    <location>
        <begin position="338"/>
        <end position="355"/>
    </location>
</feature>
<dbReference type="Pfam" id="PF13367">
    <property type="entry name" value="PrsW-protease"/>
    <property type="match status" value="1"/>
</dbReference>
<feature type="transmembrane region" description="Helical" evidence="2">
    <location>
        <begin position="412"/>
        <end position="432"/>
    </location>
</feature>
<feature type="compositionally biased region" description="Polar residues" evidence="1">
    <location>
        <begin position="13"/>
        <end position="22"/>
    </location>
</feature>
<feature type="transmembrane region" description="Helical" evidence="2">
    <location>
        <begin position="444"/>
        <end position="469"/>
    </location>
</feature>